<keyword evidence="1" id="KW-0732">Signal</keyword>
<dbReference type="GO" id="GO:0016787">
    <property type="term" value="F:hydrolase activity"/>
    <property type="evidence" value="ECO:0007669"/>
    <property type="project" value="UniProtKB-KW"/>
</dbReference>
<evidence type="ECO:0000313" key="2">
    <source>
        <dbReference type="EMBL" id="RAR14407.1"/>
    </source>
</evidence>
<evidence type="ECO:0000313" key="3">
    <source>
        <dbReference type="Proteomes" id="UP000249619"/>
    </source>
</evidence>
<sequence length="352" mass="39161">MKYLAVLLVPFAFFNITFADFTDDAVSAIQTLQQKYYNFDTGLWNNLWWQSGNIIETIARFGIQDADFRETAIQIISNTYAKSPNQHGADAWKNKFYDDMGWWAMGWIAAYDLTGDVKYLRTARDIFDDMTTGWNTPCNGGLWWSKDRDYIAAISNELFLSVAAHIANRVDGQAKIDYTNWAEMEWEWFKNTGIINEDGLINDGINPDNCKNNGRTTFTYNQGIVLAGLSELARAKSDGGFIKHAYGIVDAVMNSLLDPSGILTEPVSGSLDPVSSQFKGAFVRGLSTLYENEPRPNVQHFFQTNANSAWSQPKVDGGVMVDFWQGGSENGNPSTHASGIDIIVAAALASED</sequence>
<dbReference type="InterPro" id="IPR008928">
    <property type="entry name" value="6-hairpin_glycosidase_sf"/>
</dbReference>
<comment type="caution">
    <text evidence="2">The sequence shown here is derived from an EMBL/GenBank/DDBJ whole genome shotgun (WGS) entry which is preliminary data.</text>
</comment>
<dbReference type="SUPFAM" id="SSF48208">
    <property type="entry name" value="Six-hairpin glycosidases"/>
    <property type="match status" value="1"/>
</dbReference>
<dbReference type="InterPro" id="IPR005198">
    <property type="entry name" value="Glyco_hydro_76"/>
</dbReference>
<feature type="signal peptide" evidence="1">
    <location>
        <begin position="1"/>
        <end position="19"/>
    </location>
</feature>
<accession>A0A364NB31</accession>
<dbReference type="PANTHER" id="PTHR47791:SF1">
    <property type="entry name" value="ENDO MANNANASE, GH76 FAMILY (EUROFUNG)"/>
    <property type="match status" value="1"/>
</dbReference>
<organism evidence="2 3">
    <name type="scientific">Stemphylium lycopersici</name>
    <name type="common">Tomato gray leaf spot disease fungus</name>
    <name type="synonym">Thyrospora lycopersici</name>
    <dbReference type="NCBI Taxonomy" id="183478"/>
    <lineage>
        <taxon>Eukaryota</taxon>
        <taxon>Fungi</taxon>
        <taxon>Dikarya</taxon>
        <taxon>Ascomycota</taxon>
        <taxon>Pezizomycotina</taxon>
        <taxon>Dothideomycetes</taxon>
        <taxon>Pleosporomycetidae</taxon>
        <taxon>Pleosporales</taxon>
        <taxon>Pleosporineae</taxon>
        <taxon>Pleosporaceae</taxon>
        <taxon>Stemphylium</taxon>
    </lineage>
</organism>
<feature type="chain" id="PRO_5016569251" evidence="1">
    <location>
        <begin position="20"/>
        <end position="352"/>
    </location>
</feature>
<dbReference type="GO" id="GO:0005975">
    <property type="term" value="P:carbohydrate metabolic process"/>
    <property type="evidence" value="ECO:0007669"/>
    <property type="project" value="InterPro"/>
</dbReference>
<evidence type="ECO:0000256" key="1">
    <source>
        <dbReference type="SAM" id="SignalP"/>
    </source>
</evidence>
<dbReference type="STRING" id="183478.A0A364NB31"/>
<dbReference type="PANTHER" id="PTHR47791">
    <property type="entry name" value="MEIOTICALLY UP-REGULATED GENE 191 PROTEIN"/>
    <property type="match status" value="1"/>
</dbReference>
<keyword evidence="2" id="KW-0378">Hydrolase</keyword>
<keyword evidence="3" id="KW-1185">Reference proteome</keyword>
<dbReference type="Pfam" id="PF03663">
    <property type="entry name" value="Glyco_hydro_76"/>
    <property type="match status" value="1"/>
</dbReference>
<dbReference type="Proteomes" id="UP000249619">
    <property type="component" value="Unassembled WGS sequence"/>
</dbReference>
<protein>
    <submittedName>
        <fullName evidence="2">Glycoside hydrolase family 76 protein</fullName>
    </submittedName>
</protein>
<dbReference type="OrthoDB" id="9984024at2759"/>
<dbReference type="AlphaFoldDB" id="A0A364NB31"/>
<dbReference type="EMBL" id="QGDH01000022">
    <property type="protein sequence ID" value="RAR14407.1"/>
    <property type="molecule type" value="Genomic_DNA"/>
</dbReference>
<reference evidence="3" key="1">
    <citation type="submission" date="2018-05" db="EMBL/GenBank/DDBJ databases">
        <title>Draft genome sequence of Stemphylium lycopersici strain CIDEFI 213.</title>
        <authorList>
            <person name="Medina R."/>
            <person name="Franco M.E.E."/>
            <person name="Lucentini C.G."/>
            <person name="Saparrat M.C.N."/>
            <person name="Balatti P.A."/>
        </authorList>
    </citation>
    <scope>NUCLEOTIDE SEQUENCE [LARGE SCALE GENOMIC DNA]</scope>
    <source>
        <strain evidence="3">CIDEFI 213</strain>
    </source>
</reference>
<proteinExistence type="predicted"/>
<gene>
    <name evidence="2" type="ORF">DDE83_002175</name>
</gene>
<dbReference type="Gene3D" id="1.50.10.20">
    <property type="match status" value="1"/>
</dbReference>
<dbReference type="InterPro" id="IPR053169">
    <property type="entry name" value="MUG_Protein"/>
</dbReference>
<name>A0A364NB31_STELY</name>